<dbReference type="Proteomes" id="UP000266482">
    <property type="component" value="Unassembled WGS sequence"/>
</dbReference>
<comment type="caution">
    <text evidence="1">The sequence shown here is derived from an EMBL/GenBank/DDBJ whole genome shotgun (WGS) entry which is preliminary data.</text>
</comment>
<accession>A0A3A1UM11</accession>
<dbReference type="RefSeq" id="WP_119602614.1">
    <property type="nucleotide sequence ID" value="NZ_QXQA01000020.1"/>
</dbReference>
<protein>
    <submittedName>
        <fullName evidence="1">Uncharacterized protein</fullName>
    </submittedName>
</protein>
<evidence type="ECO:0000313" key="2">
    <source>
        <dbReference type="Proteomes" id="UP000266482"/>
    </source>
</evidence>
<gene>
    <name evidence="1" type="ORF">D3P08_23740</name>
</gene>
<name>A0A3A1UM11_9BACL</name>
<sequence>MELYFSDRFFSSGVTGIMNAAGEAAGTLDLESMMTYSVSVYGPDSAFRYAGKFRFFSNKWEVLDESGFEVGLLHTRFSLFSKRYEYDAGSRGLYTIESPAFSHDYSILDGHESEVASFQKVSGWLQAGAFQLRNHSPQLNSYELVAVIMGVHSIQKRQNSAAAT</sequence>
<proteinExistence type="predicted"/>
<organism evidence="1 2">
    <name type="scientific">Paenibacillus nanensis</name>
    <dbReference type="NCBI Taxonomy" id="393251"/>
    <lineage>
        <taxon>Bacteria</taxon>
        <taxon>Bacillati</taxon>
        <taxon>Bacillota</taxon>
        <taxon>Bacilli</taxon>
        <taxon>Bacillales</taxon>
        <taxon>Paenibacillaceae</taxon>
        <taxon>Paenibacillus</taxon>
    </lineage>
</organism>
<evidence type="ECO:0000313" key="1">
    <source>
        <dbReference type="EMBL" id="RIX48712.1"/>
    </source>
</evidence>
<reference evidence="1 2" key="1">
    <citation type="submission" date="2018-09" db="EMBL/GenBank/DDBJ databases">
        <title>Paenibacillus aracenensis nov. sp. isolated from a cave in southern Spain.</title>
        <authorList>
            <person name="Jurado V."/>
            <person name="Gutierrez-Patricio S."/>
            <person name="Gonzalez-Pimentel J.L."/>
            <person name="Miller A.Z."/>
            <person name="Laiz L."/>
            <person name="Saiz-Jimenez C."/>
        </authorList>
    </citation>
    <scope>NUCLEOTIDE SEQUENCE [LARGE SCALE GENOMIC DNA]</scope>
    <source>
        <strain evidence="1 2">DSM 22867</strain>
    </source>
</reference>
<keyword evidence="2" id="KW-1185">Reference proteome</keyword>
<dbReference type="OrthoDB" id="2692055at2"/>
<dbReference type="AlphaFoldDB" id="A0A3A1UM11"/>
<dbReference type="EMBL" id="QXQA01000020">
    <property type="protein sequence ID" value="RIX48712.1"/>
    <property type="molecule type" value="Genomic_DNA"/>
</dbReference>